<feature type="transmembrane region" description="Helical" evidence="1">
    <location>
        <begin position="62"/>
        <end position="81"/>
    </location>
</feature>
<keyword evidence="1" id="KW-0812">Transmembrane</keyword>
<dbReference type="AlphaFoldDB" id="A0A0D3K4Q2"/>
<keyword evidence="1" id="KW-0472">Membrane</keyword>
<dbReference type="RefSeq" id="XP_005783166.1">
    <property type="nucleotide sequence ID" value="XM_005783109.1"/>
</dbReference>
<dbReference type="GeneID" id="17276011"/>
<protein>
    <submittedName>
        <fullName evidence="3">Uncharacterized protein</fullName>
    </submittedName>
</protein>
<keyword evidence="2" id="KW-0732">Signal</keyword>
<keyword evidence="1" id="KW-1133">Transmembrane helix</keyword>
<dbReference type="Proteomes" id="UP000013827">
    <property type="component" value="Unassembled WGS sequence"/>
</dbReference>
<dbReference type="eggNOG" id="KOG1444">
    <property type="taxonomic scope" value="Eukaryota"/>
</dbReference>
<dbReference type="PaxDb" id="2903-EOD30737"/>
<keyword evidence="4" id="KW-1185">Reference proteome</keyword>
<accession>A0A0D3K4Q2</accession>
<dbReference type="KEGG" id="ehx:EMIHUDRAFT_232555"/>
<evidence type="ECO:0000256" key="1">
    <source>
        <dbReference type="SAM" id="Phobius"/>
    </source>
</evidence>
<feature type="signal peptide" evidence="2">
    <location>
        <begin position="1"/>
        <end position="21"/>
    </location>
</feature>
<reference evidence="4" key="1">
    <citation type="journal article" date="2013" name="Nature">
        <title>Pan genome of the phytoplankton Emiliania underpins its global distribution.</title>
        <authorList>
            <person name="Read B.A."/>
            <person name="Kegel J."/>
            <person name="Klute M.J."/>
            <person name="Kuo A."/>
            <person name="Lefebvre S.C."/>
            <person name="Maumus F."/>
            <person name="Mayer C."/>
            <person name="Miller J."/>
            <person name="Monier A."/>
            <person name="Salamov A."/>
            <person name="Young J."/>
            <person name="Aguilar M."/>
            <person name="Claverie J.M."/>
            <person name="Frickenhaus S."/>
            <person name="Gonzalez K."/>
            <person name="Herman E.K."/>
            <person name="Lin Y.C."/>
            <person name="Napier J."/>
            <person name="Ogata H."/>
            <person name="Sarno A.F."/>
            <person name="Shmutz J."/>
            <person name="Schroeder D."/>
            <person name="de Vargas C."/>
            <person name="Verret F."/>
            <person name="von Dassow P."/>
            <person name="Valentin K."/>
            <person name="Van de Peer Y."/>
            <person name="Wheeler G."/>
            <person name="Dacks J.B."/>
            <person name="Delwiche C.F."/>
            <person name="Dyhrman S.T."/>
            <person name="Glockner G."/>
            <person name="John U."/>
            <person name="Richards T."/>
            <person name="Worden A.Z."/>
            <person name="Zhang X."/>
            <person name="Grigoriev I.V."/>
            <person name="Allen A.E."/>
            <person name="Bidle K."/>
            <person name="Borodovsky M."/>
            <person name="Bowler C."/>
            <person name="Brownlee C."/>
            <person name="Cock J.M."/>
            <person name="Elias M."/>
            <person name="Gladyshev V.N."/>
            <person name="Groth M."/>
            <person name="Guda C."/>
            <person name="Hadaegh A."/>
            <person name="Iglesias-Rodriguez M.D."/>
            <person name="Jenkins J."/>
            <person name="Jones B.M."/>
            <person name="Lawson T."/>
            <person name="Leese F."/>
            <person name="Lindquist E."/>
            <person name="Lobanov A."/>
            <person name="Lomsadze A."/>
            <person name="Malik S.B."/>
            <person name="Marsh M.E."/>
            <person name="Mackinder L."/>
            <person name="Mock T."/>
            <person name="Mueller-Roeber B."/>
            <person name="Pagarete A."/>
            <person name="Parker M."/>
            <person name="Probert I."/>
            <person name="Quesneville H."/>
            <person name="Raines C."/>
            <person name="Rensing S.A."/>
            <person name="Riano-Pachon D.M."/>
            <person name="Richier S."/>
            <person name="Rokitta S."/>
            <person name="Shiraiwa Y."/>
            <person name="Soanes D.M."/>
            <person name="van der Giezen M."/>
            <person name="Wahlund T.M."/>
            <person name="Williams B."/>
            <person name="Wilson W."/>
            <person name="Wolfe G."/>
            <person name="Wurch L.L."/>
        </authorList>
    </citation>
    <scope>NUCLEOTIDE SEQUENCE</scope>
</reference>
<evidence type="ECO:0000256" key="2">
    <source>
        <dbReference type="SAM" id="SignalP"/>
    </source>
</evidence>
<evidence type="ECO:0000313" key="3">
    <source>
        <dbReference type="EnsemblProtists" id="EOD30737"/>
    </source>
</evidence>
<reference evidence="3" key="2">
    <citation type="submission" date="2024-10" db="UniProtKB">
        <authorList>
            <consortium name="EnsemblProtists"/>
        </authorList>
    </citation>
    <scope>IDENTIFICATION</scope>
</reference>
<dbReference type="EnsemblProtists" id="EOD30737">
    <property type="protein sequence ID" value="EOD30737"/>
    <property type="gene ID" value="EMIHUDRAFT_232555"/>
</dbReference>
<sequence>MVSTLQFLATVLAALFAMVQGVAPVDRFLWERARHYLLYVAMFFALLEYAFLGRQLPSCRSWLAMLVMCIYFLVVAVESAYGKHIVGPHLGFGSMWGPTLYTNTISIPPMVAIGLLSGEQEALLRHADCSKSSPVEDADSNQAVVLLVLISCALGVAVAFLGFEARRLVSATCFTVLGVAGKMATVTANGLIWDKHASPEGIAFLAACLADNLGSGSYPDRGSVHHG</sequence>
<feature type="chain" id="PRO_5044252167" evidence="2">
    <location>
        <begin position="22"/>
        <end position="227"/>
    </location>
</feature>
<name>A0A0D3K4Q2_EMIH1</name>
<organism evidence="3 4">
    <name type="scientific">Emiliania huxleyi (strain CCMP1516)</name>
    <dbReference type="NCBI Taxonomy" id="280463"/>
    <lineage>
        <taxon>Eukaryota</taxon>
        <taxon>Haptista</taxon>
        <taxon>Haptophyta</taxon>
        <taxon>Prymnesiophyceae</taxon>
        <taxon>Isochrysidales</taxon>
        <taxon>Noelaerhabdaceae</taxon>
        <taxon>Emiliania</taxon>
    </lineage>
</organism>
<evidence type="ECO:0000313" key="4">
    <source>
        <dbReference type="Proteomes" id="UP000013827"/>
    </source>
</evidence>
<dbReference type="HOGENOM" id="CLU_106501_0_0_1"/>
<proteinExistence type="predicted"/>
<feature type="transmembrane region" description="Helical" evidence="1">
    <location>
        <begin position="143"/>
        <end position="163"/>
    </location>
</feature>
<dbReference type="STRING" id="2903.R1D6N7"/>
<feature type="transmembrane region" description="Helical" evidence="1">
    <location>
        <begin position="37"/>
        <end position="53"/>
    </location>
</feature>